<keyword evidence="3" id="KW-1185">Reference proteome</keyword>
<dbReference type="EMBL" id="BMMF01000002">
    <property type="protein sequence ID" value="GGK23770.1"/>
    <property type="molecule type" value="Genomic_DNA"/>
</dbReference>
<accession>A0A917Q6P7</accession>
<dbReference type="Proteomes" id="UP000600449">
    <property type="component" value="Unassembled WGS sequence"/>
</dbReference>
<name>A0A917Q6P7_9HYPH</name>
<organism evidence="2 3">
    <name type="scientific">Salinarimonas ramus</name>
    <dbReference type="NCBI Taxonomy" id="690164"/>
    <lineage>
        <taxon>Bacteria</taxon>
        <taxon>Pseudomonadati</taxon>
        <taxon>Pseudomonadota</taxon>
        <taxon>Alphaproteobacteria</taxon>
        <taxon>Hyphomicrobiales</taxon>
        <taxon>Salinarimonadaceae</taxon>
        <taxon>Salinarimonas</taxon>
    </lineage>
</organism>
<protein>
    <submittedName>
        <fullName evidence="2">Uncharacterized protein</fullName>
    </submittedName>
</protein>
<dbReference type="AlphaFoldDB" id="A0A917Q6P7"/>
<evidence type="ECO:0000256" key="1">
    <source>
        <dbReference type="SAM" id="MobiDB-lite"/>
    </source>
</evidence>
<reference evidence="2 3" key="1">
    <citation type="journal article" date="2014" name="Int. J. Syst. Evol. Microbiol.">
        <title>Complete genome sequence of Corynebacterium casei LMG S-19264T (=DSM 44701T), isolated from a smear-ripened cheese.</title>
        <authorList>
            <consortium name="US DOE Joint Genome Institute (JGI-PGF)"/>
            <person name="Walter F."/>
            <person name="Albersmeier A."/>
            <person name="Kalinowski J."/>
            <person name="Ruckert C."/>
        </authorList>
    </citation>
    <scope>NUCLEOTIDE SEQUENCE [LARGE SCALE GENOMIC DNA]</scope>
    <source>
        <strain evidence="2 3">CGMCC 1.9161</strain>
    </source>
</reference>
<evidence type="ECO:0000313" key="2">
    <source>
        <dbReference type="EMBL" id="GGK23770.1"/>
    </source>
</evidence>
<proteinExistence type="predicted"/>
<sequence length="111" mass="12003">MTVPQPGEADMDGSVKDRAEGWEDGGRAVLAERVPVVLRNAARDGLVGADAARLAVKVDRTLLETVRRQTGIEDDETLIRFALAHVALDGAWLEDFKASRGTLDVALDTDF</sequence>
<comment type="caution">
    <text evidence="2">The sequence shown here is derived from an EMBL/GenBank/DDBJ whole genome shotgun (WGS) entry which is preliminary data.</text>
</comment>
<feature type="region of interest" description="Disordered" evidence="1">
    <location>
        <begin position="1"/>
        <end position="20"/>
    </location>
</feature>
<evidence type="ECO:0000313" key="3">
    <source>
        <dbReference type="Proteomes" id="UP000600449"/>
    </source>
</evidence>
<gene>
    <name evidence="2" type="ORF">GCM10011322_08010</name>
</gene>